<accession>A0A8J7SFS5</accession>
<evidence type="ECO:0000256" key="1">
    <source>
        <dbReference type="SAM" id="MobiDB-lite"/>
    </source>
</evidence>
<dbReference type="Proteomes" id="UP000624703">
    <property type="component" value="Unassembled WGS sequence"/>
</dbReference>
<feature type="domain" description="GYF" evidence="4">
    <location>
        <begin position="4"/>
        <end position="53"/>
    </location>
</feature>
<evidence type="ECO:0000259" key="4">
    <source>
        <dbReference type="Pfam" id="PF14237"/>
    </source>
</evidence>
<feature type="domain" description="DUF4190" evidence="3">
    <location>
        <begin position="132"/>
        <end position="194"/>
    </location>
</feature>
<protein>
    <submittedName>
        <fullName evidence="5">DUF4190 domain-containing protein</fullName>
    </submittedName>
</protein>
<reference evidence="5" key="1">
    <citation type="submission" date="2021-01" db="EMBL/GenBank/DDBJ databases">
        <title>Modified the classification status of verrucomicrobia.</title>
        <authorList>
            <person name="Feng X."/>
        </authorList>
    </citation>
    <scope>NUCLEOTIDE SEQUENCE</scope>
    <source>
        <strain evidence="5">_KCTC 22039</strain>
    </source>
</reference>
<dbReference type="RefSeq" id="WP_200309693.1">
    <property type="nucleotide sequence ID" value="NZ_JAENIM010000008.1"/>
</dbReference>
<keyword evidence="2" id="KW-0812">Transmembrane</keyword>
<evidence type="ECO:0000313" key="6">
    <source>
        <dbReference type="Proteomes" id="UP000624703"/>
    </source>
</evidence>
<dbReference type="Pfam" id="PF14237">
    <property type="entry name" value="GYF_2"/>
    <property type="match status" value="1"/>
</dbReference>
<dbReference type="EMBL" id="JAENIM010000008">
    <property type="protein sequence ID" value="MBK1789660.1"/>
    <property type="molecule type" value="Genomic_DNA"/>
</dbReference>
<comment type="caution">
    <text evidence="5">The sequence shown here is derived from an EMBL/GenBank/DDBJ whole genome shotgun (WGS) entry which is preliminary data.</text>
</comment>
<sequence>MENWYYAVDQQQAGPVSREIILAKLDSGELSADDLAWNDSMDEWLEIGKIPRLVTPPFVSSPPAVPVTPSASAGKPPHTGSAVPPVSTAAPAPAAVAAQRNGDASLSPYQTPKTVGQTNVYQHGQARKTNGCAIASVILACISLLSCWFFSSIPGAIFGHLALRQIKRSSPPQPGRRLAIAGLILCHLVNVMTLAAIFFAIGA</sequence>
<dbReference type="AlphaFoldDB" id="A0A8J7SFS5"/>
<feature type="region of interest" description="Disordered" evidence="1">
    <location>
        <begin position="64"/>
        <end position="94"/>
    </location>
</feature>
<gene>
    <name evidence="5" type="ORF">JIN82_00680</name>
</gene>
<keyword evidence="6" id="KW-1185">Reference proteome</keyword>
<dbReference type="InterPro" id="IPR025241">
    <property type="entry name" value="DUF4190"/>
</dbReference>
<keyword evidence="2" id="KW-1133">Transmembrane helix</keyword>
<dbReference type="InterPro" id="IPR025640">
    <property type="entry name" value="GYF_2"/>
</dbReference>
<keyword evidence="2" id="KW-0472">Membrane</keyword>
<organism evidence="5 6">
    <name type="scientific">Persicirhabdus sediminis</name>
    <dbReference type="NCBI Taxonomy" id="454144"/>
    <lineage>
        <taxon>Bacteria</taxon>
        <taxon>Pseudomonadati</taxon>
        <taxon>Verrucomicrobiota</taxon>
        <taxon>Verrucomicrobiia</taxon>
        <taxon>Verrucomicrobiales</taxon>
        <taxon>Verrucomicrobiaceae</taxon>
        <taxon>Persicirhabdus</taxon>
    </lineage>
</organism>
<dbReference type="Pfam" id="PF13828">
    <property type="entry name" value="DUF4190"/>
    <property type="match status" value="1"/>
</dbReference>
<feature type="transmembrane region" description="Helical" evidence="2">
    <location>
        <begin position="178"/>
        <end position="201"/>
    </location>
</feature>
<proteinExistence type="predicted"/>
<evidence type="ECO:0000259" key="3">
    <source>
        <dbReference type="Pfam" id="PF13828"/>
    </source>
</evidence>
<feature type="compositionally biased region" description="Low complexity" evidence="1">
    <location>
        <begin position="81"/>
        <end position="94"/>
    </location>
</feature>
<evidence type="ECO:0000256" key="2">
    <source>
        <dbReference type="SAM" id="Phobius"/>
    </source>
</evidence>
<feature type="transmembrane region" description="Helical" evidence="2">
    <location>
        <begin position="133"/>
        <end position="158"/>
    </location>
</feature>
<name>A0A8J7SFS5_9BACT</name>
<evidence type="ECO:0000313" key="5">
    <source>
        <dbReference type="EMBL" id="MBK1789660.1"/>
    </source>
</evidence>